<gene>
    <name evidence="3" type="ORF">GTA08_BOTSDO07220</name>
    <name evidence="2" type="ORF">GTA08_BOTSDO11415</name>
</gene>
<reference evidence="2 4" key="1">
    <citation type="submission" date="2020-04" db="EMBL/GenBank/DDBJ databases">
        <title>Genome Assembly and Annotation of Botryosphaeria dothidea sdau 11-99, a Latent Pathogen of Apple Fruit Ring Rot in China.</title>
        <authorList>
            <person name="Yu C."/>
            <person name="Diao Y."/>
            <person name="Lu Q."/>
            <person name="Zhao J."/>
            <person name="Cui S."/>
            <person name="Peng C."/>
            <person name="He B."/>
            <person name="Liu H."/>
        </authorList>
    </citation>
    <scope>NUCLEOTIDE SEQUENCE [LARGE SCALE GENOMIC DNA]</scope>
    <source>
        <strain evidence="2">Sdau11-99</strain>
        <strain evidence="4">sdau11-99</strain>
    </source>
</reference>
<dbReference type="OrthoDB" id="5598852at2759"/>
<evidence type="ECO:0000313" key="2">
    <source>
        <dbReference type="EMBL" id="KAF4300865.1"/>
    </source>
</evidence>
<feature type="compositionally biased region" description="Basic and acidic residues" evidence="1">
    <location>
        <begin position="1"/>
        <end position="14"/>
    </location>
</feature>
<keyword evidence="4" id="KW-1185">Reference proteome</keyword>
<protein>
    <recommendedName>
        <fullName evidence="5">Aminoglycoside phosphotransferase domain-containing protein</fullName>
    </recommendedName>
</protein>
<evidence type="ECO:0000313" key="4">
    <source>
        <dbReference type="Proteomes" id="UP000572817"/>
    </source>
</evidence>
<dbReference type="EMBL" id="WWBZ02000040">
    <property type="protein sequence ID" value="KAF4305133.1"/>
    <property type="molecule type" value="Genomic_DNA"/>
</dbReference>
<comment type="caution">
    <text evidence="2">The sequence shown here is derived from an EMBL/GenBank/DDBJ whole genome shotgun (WGS) entry which is preliminary data.</text>
</comment>
<evidence type="ECO:0008006" key="5">
    <source>
        <dbReference type="Google" id="ProtNLM"/>
    </source>
</evidence>
<name>A0A8H4MXB4_9PEZI</name>
<dbReference type="SUPFAM" id="SSF56112">
    <property type="entry name" value="Protein kinase-like (PK-like)"/>
    <property type="match status" value="1"/>
</dbReference>
<organism evidence="2 4">
    <name type="scientific">Botryosphaeria dothidea</name>
    <dbReference type="NCBI Taxonomy" id="55169"/>
    <lineage>
        <taxon>Eukaryota</taxon>
        <taxon>Fungi</taxon>
        <taxon>Dikarya</taxon>
        <taxon>Ascomycota</taxon>
        <taxon>Pezizomycotina</taxon>
        <taxon>Dothideomycetes</taxon>
        <taxon>Dothideomycetes incertae sedis</taxon>
        <taxon>Botryosphaeriales</taxon>
        <taxon>Botryosphaeriaceae</taxon>
        <taxon>Botryosphaeria</taxon>
    </lineage>
</organism>
<evidence type="ECO:0000313" key="3">
    <source>
        <dbReference type="EMBL" id="KAF4305133.1"/>
    </source>
</evidence>
<sequence>MPEHPVKASQEKKRSSSNSASCPWTSEPFRIARRAFGLVVPEIELLLSSADAEIKRFEDVVEDVLGKVDTLFVSHFDLNEVNVLLSDECEVTGLVDWEFSSPLTFGMGFSRIHTLAGDYSEGRFYMLPEFEEAERGFWTELFDGLPEPVALPKHVTYRIPFMRGSDPAYAQETSSA</sequence>
<dbReference type="Proteomes" id="UP000572817">
    <property type="component" value="Unassembled WGS sequence"/>
</dbReference>
<proteinExistence type="predicted"/>
<accession>A0A8H4MXB4</accession>
<evidence type="ECO:0000256" key="1">
    <source>
        <dbReference type="SAM" id="MobiDB-lite"/>
    </source>
</evidence>
<dbReference type="InterPro" id="IPR011009">
    <property type="entry name" value="Kinase-like_dom_sf"/>
</dbReference>
<dbReference type="AlphaFoldDB" id="A0A8H4MXB4"/>
<feature type="region of interest" description="Disordered" evidence="1">
    <location>
        <begin position="1"/>
        <end position="23"/>
    </location>
</feature>
<dbReference type="EMBL" id="WWBZ02000082">
    <property type="protein sequence ID" value="KAF4300865.1"/>
    <property type="molecule type" value="Genomic_DNA"/>
</dbReference>